<dbReference type="InterPro" id="IPR013103">
    <property type="entry name" value="RVT_2"/>
</dbReference>
<keyword evidence="3" id="KW-0548">Nucleotidyltransferase</keyword>
<keyword evidence="4" id="KW-1185">Reference proteome</keyword>
<evidence type="ECO:0000313" key="4">
    <source>
        <dbReference type="Proteomes" id="UP001151760"/>
    </source>
</evidence>
<dbReference type="EMBL" id="BQNB010019928">
    <property type="protein sequence ID" value="GJT90505.1"/>
    <property type="molecule type" value="Genomic_DNA"/>
</dbReference>
<dbReference type="InterPro" id="IPR001584">
    <property type="entry name" value="Integrase_cat-core"/>
</dbReference>
<keyword evidence="3" id="KW-0808">Transferase</keyword>
<feature type="domain" description="Integrase catalytic" evidence="2">
    <location>
        <begin position="1"/>
        <end position="151"/>
    </location>
</feature>
<feature type="compositionally biased region" description="Polar residues" evidence="1">
    <location>
        <begin position="625"/>
        <end position="655"/>
    </location>
</feature>
<dbReference type="InterPro" id="IPR012337">
    <property type="entry name" value="RNaseH-like_sf"/>
</dbReference>
<dbReference type="SUPFAM" id="SSF53098">
    <property type="entry name" value="Ribonuclease H-like"/>
    <property type="match status" value="2"/>
</dbReference>
<dbReference type="Proteomes" id="UP001151760">
    <property type="component" value="Unassembled WGS sequence"/>
</dbReference>
<dbReference type="SUPFAM" id="SSF57756">
    <property type="entry name" value="Retrovirus zinc finger-like domains"/>
    <property type="match status" value="1"/>
</dbReference>
<dbReference type="GO" id="GO:0003964">
    <property type="term" value="F:RNA-directed DNA polymerase activity"/>
    <property type="evidence" value="ECO:0007669"/>
    <property type="project" value="UniProtKB-KW"/>
</dbReference>
<accession>A0ABQ5HRL9</accession>
<protein>
    <submittedName>
        <fullName evidence="3">Reverse transcriptase domain-containing protein</fullName>
    </submittedName>
</protein>
<feature type="compositionally biased region" description="Low complexity" evidence="1">
    <location>
        <begin position="660"/>
        <end position="680"/>
    </location>
</feature>
<reference evidence="3" key="2">
    <citation type="submission" date="2022-01" db="EMBL/GenBank/DDBJ databases">
        <authorList>
            <person name="Yamashiro T."/>
            <person name="Shiraishi A."/>
            <person name="Satake H."/>
            <person name="Nakayama K."/>
        </authorList>
    </citation>
    <scope>NUCLEOTIDE SEQUENCE</scope>
</reference>
<dbReference type="CDD" id="cd09272">
    <property type="entry name" value="RNase_HI_RT_Ty1"/>
    <property type="match status" value="1"/>
</dbReference>
<sequence>MDFVTKLPKTLTGQDTIWVIVDRLTKSANFLPIKENDSVEKLTRQYLKEVVSKHGVPIWIIFYRDGRFTSQLWKSLNKALGTQLDMSTTYHPHTDGKSERTIQTLEDMLRACVIDFGNGWDRHLPLVEFSYNNSYHTSIKATLFEALYGHKCRSPICWAEVGDAQLTGPKIIHETTEKIFQVKKRIQAACDSNFHVSNLKKCYADEPLAISLDKIQIDDKLNFIEEPVEIMDCEVKQLKQSRILVIKVRWNSRRGPEFIWEREDQMKKKYPHFFAKSKPTKLIKKLFSFFKPRSLKGSWQKSSVSPLLVMYGVNSAYSHDFVKLMQILWDSLSQLQKGRGRRPPHCQLCRQTGHYADKCPDLSTFAQRGSSMDANLEQAFHVKCTVHDNYSDWFIDFGASTHMATSSASLDSSTPYTENDHVTVRNGNILNISRIGNASITKNIDLLDVLNRRTKDIIAKGRCENGLYVLEQGDKALVAGLNSNRLHVSYELWHTHLGHVAFDTISLLNKLGYLFVTSNLPRPTGPSLVMSTDGYLYYAIFVDDYSWYTWFYPLKHKSEFFQVLTAFLSFAQTQFSCKVKEFQSDGGTEFLNHQVKSLLVENALIMVFHVHILRNKMVGQNESIDISQKQEPSLSLPAQSKLSDPSNAQTSSSPPCSLCPETVSSPSVAPTTEPAPSTAAPMPPPQAHTPPLATLKTPTPPPVVSATNIHHMTTRSRAEIFKTKHIADLAELSKSALHVALLSHKEPKGYKSTAKNSKWVAAMNNEMPALWSNNTWDFVPRTAESNVVGSKWVFRIKYLSDGFIDRYKARLVAQGFTQVPGLDYSHTFSHVVKASTVRIVLSLAVLNNCSKPVSMPLTTYAHLTSHGDTFLTLLFIAHWALANTASKVVWITSLLRELHVSMPSTPTLLCDNKSAIFLSQNPVAHKCAKHIDIDYHFVRELVSSKCLLTRLVPSKHKVAAIFTKSLPRPLFEFFRSKLCVGLPPPRLKGVLAVYHLVQFIAVTVHPVTVKKKNIVMASHDQQWYMDTGATSHISSHT</sequence>
<dbReference type="PANTHER" id="PTHR45835">
    <property type="entry name" value="YALI0A06105P"/>
    <property type="match status" value="1"/>
</dbReference>
<feature type="region of interest" description="Disordered" evidence="1">
    <location>
        <begin position="625"/>
        <end position="701"/>
    </location>
</feature>
<dbReference type="PROSITE" id="PS50994">
    <property type="entry name" value="INTEGRASE"/>
    <property type="match status" value="1"/>
</dbReference>
<name>A0ABQ5HRL9_9ASTR</name>
<dbReference type="PANTHER" id="PTHR45835:SF103">
    <property type="entry name" value="RNA-DIRECTED DNA POLYMERASE"/>
    <property type="match status" value="1"/>
</dbReference>
<evidence type="ECO:0000259" key="2">
    <source>
        <dbReference type="PROSITE" id="PS50994"/>
    </source>
</evidence>
<comment type="caution">
    <text evidence="3">The sequence shown here is derived from an EMBL/GenBank/DDBJ whole genome shotgun (WGS) entry which is preliminary data.</text>
</comment>
<keyword evidence="3" id="KW-0695">RNA-directed DNA polymerase</keyword>
<dbReference type="Pfam" id="PF07727">
    <property type="entry name" value="RVT_2"/>
    <property type="match status" value="1"/>
</dbReference>
<dbReference type="Gene3D" id="3.30.420.10">
    <property type="entry name" value="Ribonuclease H-like superfamily/Ribonuclease H"/>
    <property type="match status" value="2"/>
</dbReference>
<dbReference type="InterPro" id="IPR036397">
    <property type="entry name" value="RNaseH_sf"/>
</dbReference>
<feature type="non-terminal residue" evidence="3">
    <location>
        <position position="1037"/>
    </location>
</feature>
<evidence type="ECO:0000256" key="1">
    <source>
        <dbReference type="SAM" id="MobiDB-lite"/>
    </source>
</evidence>
<gene>
    <name evidence="3" type="ORF">Tco_1079350</name>
</gene>
<proteinExistence type="predicted"/>
<evidence type="ECO:0000313" key="3">
    <source>
        <dbReference type="EMBL" id="GJT90505.1"/>
    </source>
</evidence>
<reference evidence="3" key="1">
    <citation type="journal article" date="2022" name="Int. J. Mol. Sci.">
        <title>Draft Genome of Tanacetum Coccineum: Genomic Comparison of Closely Related Tanacetum-Family Plants.</title>
        <authorList>
            <person name="Yamashiro T."/>
            <person name="Shiraishi A."/>
            <person name="Nakayama K."/>
            <person name="Satake H."/>
        </authorList>
    </citation>
    <scope>NUCLEOTIDE SEQUENCE</scope>
</reference>
<dbReference type="InterPro" id="IPR036875">
    <property type="entry name" value="Znf_CCHC_sf"/>
</dbReference>
<organism evidence="3 4">
    <name type="scientific">Tanacetum coccineum</name>
    <dbReference type="NCBI Taxonomy" id="301880"/>
    <lineage>
        <taxon>Eukaryota</taxon>
        <taxon>Viridiplantae</taxon>
        <taxon>Streptophyta</taxon>
        <taxon>Embryophyta</taxon>
        <taxon>Tracheophyta</taxon>
        <taxon>Spermatophyta</taxon>
        <taxon>Magnoliopsida</taxon>
        <taxon>eudicotyledons</taxon>
        <taxon>Gunneridae</taxon>
        <taxon>Pentapetalae</taxon>
        <taxon>asterids</taxon>
        <taxon>campanulids</taxon>
        <taxon>Asterales</taxon>
        <taxon>Asteraceae</taxon>
        <taxon>Asteroideae</taxon>
        <taxon>Anthemideae</taxon>
        <taxon>Anthemidinae</taxon>
        <taxon>Tanacetum</taxon>
    </lineage>
</organism>